<proteinExistence type="predicted"/>
<feature type="domain" description="ChrR-like cupin" evidence="1">
    <location>
        <begin position="108"/>
        <end position="197"/>
    </location>
</feature>
<name>A0A1C3JLP5_9GAMM</name>
<dbReference type="InterPro" id="IPR014710">
    <property type="entry name" value="RmlC-like_jellyroll"/>
</dbReference>
<evidence type="ECO:0000313" key="3">
    <source>
        <dbReference type="EMBL" id="SBT21097.1"/>
    </source>
</evidence>
<accession>A0A1C3JLP5</accession>
<dbReference type="EMBL" id="FLRB01000011">
    <property type="protein sequence ID" value="SBT21097.1"/>
    <property type="molecule type" value="Genomic_DNA"/>
</dbReference>
<gene>
    <name evidence="2" type="primary">chrR</name>
    <name evidence="2" type="ORF">MGA5115_00123</name>
    <name evidence="3" type="ORF">MGA5116_01684</name>
</gene>
<evidence type="ECO:0000313" key="2">
    <source>
        <dbReference type="EMBL" id="SBT16049.1"/>
    </source>
</evidence>
<reference evidence="3 4" key="1">
    <citation type="submission" date="2016-06" db="EMBL/GenBank/DDBJ databases">
        <authorList>
            <person name="Rodrigo-Torres L."/>
            <person name="Arahal D.R."/>
        </authorList>
    </citation>
    <scope>NUCLEOTIDE SEQUENCE [LARGE SCALE GENOMIC DNA]</scope>
    <source>
        <strain evidence="3 4">CECT 5116</strain>
    </source>
</reference>
<reference evidence="2 5" key="2">
    <citation type="submission" date="2016-06" db="EMBL/GenBank/DDBJ databases">
        <authorList>
            <person name="Kjaerup R.B."/>
            <person name="Dalgaard T.S."/>
            <person name="Juul-Madsen H.R."/>
        </authorList>
    </citation>
    <scope>NUCLEOTIDE SEQUENCE [LARGE SCALE GENOMIC DNA]</scope>
    <source>
        <strain evidence="2 5">CECT 5115</strain>
    </source>
</reference>
<evidence type="ECO:0000313" key="4">
    <source>
        <dbReference type="Proteomes" id="UP000092840"/>
    </source>
</evidence>
<protein>
    <submittedName>
        <fullName evidence="2">Anti-sigma-E factor ChrR</fullName>
    </submittedName>
</protein>
<dbReference type="SUPFAM" id="SSF51182">
    <property type="entry name" value="RmlC-like cupins"/>
    <property type="match status" value="1"/>
</dbReference>
<dbReference type="NCBIfam" id="TIGR02451">
    <property type="entry name" value="anti_sig_ChrR"/>
    <property type="match status" value="1"/>
</dbReference>
<evidence type="ECO:0000259" key="1">
    <source>
        <dbReference type="Pfam" id="PF12973"/>
    </source>
</evidence>
<dbReference type="Pfam" id="PF12973">
    <property type="entry name" value="Cupin_7"/>
    <property type="match status" value="1"/>
</dbReference>
<dbReference type="OrthoDB" id="2988517at2"/>
<organism evidence="2 5">
    <name type="scientific">Marinomonas gallaica</name>
    <dbReference type="NCBI Taxonomy" id="1806667"/>
    <lineage>
        <taxon>Bacteria</taxon>
        <taxon>Pseudomonadati</taxon>
        <taxon>Pseudomonadota</taxon>
        <taxon>Gammaproteobacteria</taxon>
        <taxon>Oceanospirillales</taxon>
        <taxon>Oceanospirillaceae</taxon>
        <taxon>Marinomonas</taxon>
    </lineage>
</organism>
<dbReference type="Proteomes" id="UP000092840">
    <property type="component" value="Unassembled WGS sequence"/>
</dbReference>
<dbReference type="AlphaFoldDB" id="A0A1C3JLP5"/>
<keyword evidence="4" id="KW-1185">Reference proteome</keyword>
<evidence type="ECO:0000313" key="5">
    <source>
        <dbReference type="Proteomes" id="UP000092871"/>
    </source>
</evidence>
<dbReference type="InterPro" id="IPR041916">
    <property type="entry name" value="Anti_sigma_zinc_sf"/>
</dbReference>
<dbReference type="Proteomes" id="UP000092871">
    <property type="component" value="Unassembled WGS sequence"/>
</dbReference>
<dbReference type="InterPro" id="IPR011051">
    <property type="entry name" value="RmlC_Cupin_sf"/>
</dbReference>
<dbReference type="Gene3D" id="2.60.120.10">
    <property type="entry name" value="Jelly Rolls"/>
    <property type="match status" value="1"/>
</dbReference>
<dbReference type="EMBL" id="FLRA01000001">
    <property type="protein sequence ID" value="SBT16049.1"/>
    <property type="molecule type" value="Genomic_DNA"/>
</dbReference>
<dbReference type="InterPro" id="IPR025979">
    <property type="entry name" value="ChrR-like_cupin_dom"/>
</dbReference>
<dbReference type="Gene3D" id="1.10.10.1320">
    <property type="entry name" value="Anti-sigma factor, zinc-finger domain"/>
    <property type="match status" value="1"/>
</dbReference>
<sequence>MLSCHPTIDILTDYSSGSLSLAHALGVSVHLDQCPKCREQVKRLNMVGAELFASQTDTVSKDHMAQLKSNVMAAINQADVTQAKQQEDKDVFSHIPASLRRLIPKGFNALNWMYLTPSFKLATLSNEAGGPQIALSRIKAGARLPSHTHTGNEVTIVLKGAFSDEDGLYREGDFISRDHNHKHQPRVTKDEECICLIILDSPIEFTGWVTRLLNPIMRHFHPNNALNGA</sequence>
<dbReference type="InterPro" id="IPR012807">
    <property type="entry name" value="Anti-sigma_ChrR"/>
</dbReference>
<dbReference type="CDD" id="cd20301">
    <property type="entry name" value="cupin_ChrR"/>
    <property type="match status" value="1"/>
</dbReference>
<dbReference type="RefSeq" id="WP_067030225.1">
    <property type="nucleotide sequence ID" value="NZ_CP187511.1"/>
</dbReference>